<keyword evidence="2" id="KW-0396">Initiation factor</keyword>
<dbReference type="InterPro" id="IPR051501">
    <property type="entry name" value="eIF2B_alpha/beta/delta"/>
</dbReference>
<reference evidence="2 4" key="1">
    <citation type="submission" date="2017-01" db="EMBL/GenBank/DDBJ databases">
        <authorList>
            <person name="Mah S.A."/>
            <person name="Swanson W.J."/>
            <person name="Moy G.W."/>
            <person name="Vacquier V.D."/>
        </authorList>
    </citation>
    <scope>NUCLEOTIDE SEQUENCE [LARGE SCALE GENOMIC DNA]</scope>
    <source>
        <strain evidence="2 4">GSMNP</strain>
    </source>
</reference>
<accession>A0A1R1WZB0</accession>
<dbReference type="GO" id="GO:0005851">
    <property type="term" value="C:eukaryotic translation initiation factor 2B complex"/>
    <property type="evidence" value="ECO:0007669"/>
    <property type="project" value="TreeGrafter"/>
</dbReference>
<gene>
    <name evidence="2" type="ORF">AYI70_g12006</name>
    <name evidence="3" type="ORF">AYI70_g1276</name>
</gene>
<evidence type="ECO:0000313" key="3">
    <source>
        <dbReference type="EMBL" id="OMJ24887.1"/>
    </source>
</evidence>
<dbReference type="Proteomes" id="UP000187283">
    <property type="component" value="Unassembled WGS sequence"/>
</dbReference>
<keyword evidence="4" id="KW-1185">Reference proteome</keyword>
<dbReference type="GO" id="GO:0005085">
    <property type="term" value="F:guanyl-nucleotide exchange factor activity"/>
    <property type="evidence" value="ECO:0007669"/>
    <property type="project" value="TreeGrafter"/>
</dbReference>
<dbReference type="STRING" id="133412.A0A1R1WZB0"/>
<proteinExistence type="inferred from homology"/>
<dbReference type="PANTHER" id="PTHR45860">
    <property type="entry name" value="TRANSLATION INITIATION FACTOR EIF-2B SUBUNIT ALPHA"/>
    <property type="match status" value="1"/>
</dbReference>
<dbReference type="InterPro" id="IPR037171">
    <property type="entry name" value="NagB/RpiA_transferase-like"/>
</dbReference>
<sequence>MCKIVSTISELILKVHEVSDKLVKESNDAISMTAGTAVFLQILNRLSQVDIMDLDKCRRLLIESGDGLVQKANQCREVISNLSSSFIRDNMVR</sequence>
<dbReference type="PANTHER" id="PTHR45860:SF1">
    <property type="entry name" value="TRANSLATION INITIATION FACTOR EIF-2B SUBUNIT ALPHA"/>
    <property type="match status" value="1"/>
</dbReference>
<name>A0A1R1WZB0_9FUNG</name>
<evidence type="ECO:0000256" key="1">
    <source>
        <dbReference type="ARBA" id="ARBA00007251"/>
    </source>
</evidence>
<organism evidence="2 4">
    <name type="scientific">Smittium culicis</name>
    <dbReference type="NCBI Taxonomy" id="133412"/>
    <lineage>
        <taxon>Eukaryota</taxon>
        <taxon>Fungi</taxon>
        <taxon>Fungi incertae sedis</taxon>
        <taxon>Zoopagomycota</taxon>
        <taxon>Kickxellomycotina</taxon>
        <taxon>Harpellomycetes</taxon>
        <taxon>Harpellales</taxon>
        <taxon>Legeriomycetaceae</taxon>
        <taxon>Smittium</taxon>
    </lineage>
</organism>
<dbReference type="OrthoDB" id="10249309at2759"/>
<dbReference type="AlphaFoldDB" id="A0A1R1WZB0"/>
<evidence type="ECO:0000313" key="4">
    <source>
        <dbReference type="Proteomes" id="UP000187283"/>
    </source>
</evidence>
<comment type="caution">
    <text evidence="2">The sequence shown here is derived from an EMBL/GenBank/DDBJ whole genome shotgun (WGS) entry which is preliminary data.</text>
</comment>
<protein>
    <submittedName>
        <fullName evidence="2">Translation initiation factor eIF-2B subunit alpha</fullName>
    </submittedName>
</protein>
<comment type="similarity">
    <text evidence="1">Belongs to the eIF-2B alpha/beta/delta subunits family.</text>
</comment>
<dbReference type="Gene3D" id="1.20.120.1070">
    <property type="entry name" value="Translation initiation factor eIF-2B, N-terminal domain"/>
    <property type="match status" value="1"/>
</dbReference>
<dbReference type="EMBL" id="LSSN01000260">
    <property type="protein sequence ID" value="OMJ24887.1"/>
    <property type="molecule type" value="Genomic_DNA"/>
</dbReference>
<dbReference type="InterPro" id="IPR042528">
    <property type="entry name" value="elF-2B_alpha_N"/>
</dbReference>
<dbReference type="EMBL" id="LSSN01005983">
    <property type="protein sequence ID" value="OMJ07722.1"/>
    <property type="molecule type" value="Genomic_DNA"/>
</dbReference>
<evidence type="ECO:0000313" key="2">
    <source>
        <dbReference type="EMBL" id="OMJ07722.1"/>
    </source>
</evidence>
<dbReference type="GO" id="GO:0003743">
    <property type="term" value="F:translation initiation factor activity"/>
    <property type="evidence" value="ECO:0007669"/>
    <property type="project" value="UniProtKB-KW"/>
</dbReference>
<dbReference type="SUPFAM" id="SSF100950">
    <property type="entry name" value="NagB/RpiA/CoA transferase-like"/>
    <property type="match status" value="1"/>
</dbReference>
<keyword evidence="2" id="KW-0648">Protein biosynthesis</keyword>